<dbReference type="EC" id="1.2.1.3" evidence="3"/>
<evidence type="ECO:0000256" key="4">
    <source>
        <dbReference type="ARBA" id="ARBA00049194"/>
    </source>
</evidence>
<gene>
    <name evidence="8" type="ORF">NW762_014724</name>
</gene>
<feature type="active site" evidence="5">
    <location>
        <position position="266"/>
    </location>
</feature>
<evidence type="ECO:0000256" key="2">
    <source>
        <dbReference type="ARBA" id="ARBA00023002"/>
    </source>
</evidence>
<dbReference type="Proteomes" id="UP001152049">
    <property type="component" value="Unassembled WGS sequence"/>
</dbReference>
<dbReference type="FunFam" id="3.40.309.10:FF:000012">
    <property type="entry name" value="Betaine aldehyde dehydrogenase"/>
    <property type="match status" value="1"/>
</dbReference>
<dbReference type="InterPro" id="IPR016161">
    <property type="entry name" value="Ald_DH/histidinol_DH"/>
</dbReference>
<organism evidence="8 9">
    <name type="scientific">Fusarium torreyae</name>
    <dbReference type="NCBI Taxonomy" id="1237075"/>
    <lineage>
        <taxon>Eukaryota</taxon>
        <taxon>Fungi</taxon>
        <taxon>Dikarya</taxon>
        <taxon>Ascomycota</taxon>
        <taxon>Pezizomycotina</taxon>
        <taxon>Sordariomycetes</taxon>
        <taxon>Hypocreomycetidae</taxon>
        <taxon>Hypocreales</taxon>
        <taxon>Nectriaceae</taxon>
        <taxon>Fusarium</taxon>
    </lineage>
</organism>
<dbReference type="OrthoDB" id="310895at2759"/>
<comment type="caution">
    <text evidence="8">The sequence shown here is derived from an EMBL/GenBank/DDBJ whole genome shotgun (WGS) entry which is preliminary data.</text>
</comment>
<dbReference type="EMBL" id="JAOQAZ010000054">
    <property type="protein sequence ID" value="KAJ4243845.1"/>
    <property type="molecule type" value="Genomic_DNA"/>
</dbReference>
<proteinExistence type="inferred from homology"/>
<feature type="domain" description="Aldehyde dehydrogenase" evidence="7">
    <location>
        <begin position="14"/>
        <end position="491"/>
    </location>
</feature>
<dbReference type="SUPFAM" id="SSF53720">
    <property type="entry name" value="ALDH-like"/>
    <property type="match status" value="1"/>
</dbReference>
<dbReference type="InterPro" id="IPR016163">
    <property type="entry name" value="Ald_DH_C"/>
</dbReference>
<evidence type="ECO:0000259" key="7">
    <source>
        <dbReference type="Pfam" id="PF00171"/>
    </source>
</evidence>
<dbReference type="AlphaFoldDB" id="A0A9W8V959"/>
<keyword evidence="2 6" id="KW-0560">Oxidoreductase</keyword>
<name>A0A9W8V959_9HYPO</name>
<dbReference type="FunFam" id="3.40.605.10:FF:000007">
    <property type="entry name" value="NAD/NADP-dependent betaine aldehyde dehydrogenase"/>
    <property type="match status" value="1"/>
</dbReference>
<evidence type="ECO:0000256" key="1">
    <source>
        <dbReference type="ARBA" id="ARBA00009986"/>
    </source>
</evidence>
<protein>
    <recommendedName>
        <fullName evidence="3">aldehyde dehydrogenase (NAD(+))</fullName>
        <ecNumber evidence="3">1.2.1.3</ecNumber>
    </recommendedName>
</protein>
<evidence type="ECO:0000313" key="9">
    <source>
        <dbReference type="Proteomes" id="UP001152049"/>
    </source>
</evidence>
<sequence>MTIETRLFINNEYVSSSTGDTISVYNPADSSLVTDQVQVASSEDVDKAVKAATDAFKSWKRTPSSERAAIMLRYADLVEKNATKLAELETTAMGMPCMLASQVVAMHYTSFRYYAGLTDKIHGETYTEDGDGLLKLITYEPIGVCAGISAWNGTHLSIGWKVLKLSAQLLAVTNDSQIAPAVAAGNTFIHKTSEKSPLSALLLGPLIKEAGFPPGVINLLSGASTTGSLLASHMGIGKICFTGSVGAGRKVQVPAAQSNLKHVTLELGGKSASIVFEDANLDNAILHNSRSFLANNAQACSAASRLFVHESIAPRFIEGLKQSFIQLSKTIGDPRSEGTFLGPLVDKAQLSHVTEYIEGAKAEGIEVITGGDHRSGPGHFISPTLFFNPSLDSRIYKEEIFGPVLVCRTFKTEEEVVELANDTPYGLSGIIFTSDITRGLKVASKLDVGTLSINSSHWASKQTSWGGWKQSGIGREGGLEGLKEYVQSKSVHINLNM</sequence>
<dbReference type="Gene3D" id="3.40.605.10">
    <property type="entry name" value="Aldehyde Dehydrogenase, Chain A, domain 1"/>
    <property type="match status" value="1"/>
</dbReference>
<evidence type="ECO:0000313" key="8">
    <source>
        <dbReference type="EMBL" id="KAJ4243845.1"/>
    </source>
</evidence>
<dbReference type="PROSITE" id="PS00687">
    <property type="entry name" value="ALDEHYDE_DEHYDR_GLU"/>
    <property type="match status" value="1"/>
</dbReference>
<evidence type="ECO:0000256" key="5">
    <source>
        <dbReference type="PROSITE-ProRule" id="PRU10007"/>
    </source>
</evidence>
<evidence type="ECO:0000256" key="3">
    <source>
        <dbReference type="ARBA" id="ARBA00024226"/>
    </source>
</evidence>
<dbReference type="Pfam" id="PF00171">
    <property type="entry name" value="Aldedh"/>
    <property type="match status" value="1"/>
</dbReference>
<keyword evidence="9" id="KW-1185">Reference proteome</keyword>
<dbReference type="GO" id="GO:0004029">
    <property type="term" value="F:aldehyde dehydrogenase (NAD+) activity"/>
    <property type="evidence" value="ECO:0007669"/>
    <property type="project" value="UniProtKB-EC"/>
</dbReference>
<evidence type="ECO:0000256" key="6">
    <source>
        <dbReference type="RuleBase" id="RU003345"/>
    </source>
</evidence>
<dbReference type="InterPro" id="IPR015590">
    <property type="entry name" value="Aldehyde_DH_dom"/>
</dbReference>
<dbReference type="InterPro" id="IPR016162">
    <property type="entry name" value="Ald_DH_N"/>
</dbReference>
<reference evidence="8" key="1">
    <citation type="submission" date="2022-09" db="EMBL/GenBank/DDBJ databases">
        <title>Fusarium specimens isolated from Avocado Roots.</title>
        <authorList>
            <person name="Stajich J."/>
            <person name="Roper C."/>
            <person name="Heimlech-Rivalta G."/>
        </authorList>
    </citation>
    <scope>NUCLEOTIDE SEQUENCE</scope>
    <source>
        <strain evidence="8">CF00136</strain>
    </source>
</reference>
<dbReference type="Gene3D" id="3.40.309.10">
    <property type="entry name" value="Aldehyde Dehydrogenase, Chain A, domain 2"/>
    <property type="match status" value="1"/>
</dbReference>
<comment type="catalytic activity">
    <reaction evidence="4">
        <text>an aldehyde + NAD(+) + H2O = a carboxylate + NADH + 2 H(+)</text>
        <dbReference type="Rhea" id="RHEA:16185"/>
        <dbReference type="ChEBI" id="CHEBI:15377"/>
        <dbReference type="ChEBI" id="CHEBI:15378"/>
        <dbReference type="ChEBI" id="CHEBI:17478"/>
        <dbReference type="ChEBI" id="CHEBI:29067"/>
        <dbReference type="ChEBI" id="CHEBI:57540"/>
        <dbReference type="ChEBI" id="CHEBI:57945"/>
        <dbReference type="EC" id="1.2.1.3"/>
    </reaction>
</comment>
<dbReference type="PANTHER" id="PTHR11699">
    <property type="entry name" value="ALDEHYDE DEHYDROGENASE-RELATED"/>
    <property type="match status" value="1"/>
</dbReference>
<accession>A0A9W8V959</accession>
<comment type="similarity">
    <text evidence="1 6">Belongs to the aldehyde dehydrogenase family.</text>
</comment>
<dbReference type="InterPro" id="IPR029510">
    <property type="entry name" value="Ald_DH_CS_GLU"/>
</dbReference>